<organism evidence="7">
    <name type="scientific">Isotomurus palustris</name>
    <dbReference type="NCBI Taxonomy" id="36144"/>
    <lineage>
        <taxon>Eukaryota</taxon>
        <taxon>Metazoa</taxon>
        <taxon>Ecdysozoa</taxon>
        <taxon>Arthropoda</taxon>
        <taxon>Hexapoda</taxon>
        <taxon>Collembola</taxon>
        <taxon>Entomobryomorpha</taxon>
        <taxon>Isotomoidea</taxon>
        <taxon>Isotomidae</taxon>
        <taxon>Isotominae</taxon>
        <taxon>Isotomurus</taxon>
    </lineage>
</organism>
<dbReference type="PANTHER" id="PTHR15350">
    <property type="entry name" value="COP9 SIGNALOSOME COMPLEX SUBUNIT 7/DENDRITIC CELL PROTEIN GA17"/>
    <property type="match status" value="1"/>
</dbReference>
<comment type="similarity">
    <text evidence="1">Belongs to the CSN7/EIF3M family. CSN7 subfamily.</text>
</comment>
<keyword evidence="4 5" id="KW-0648">Protein biosynthesis</keyword>
<protein>
    <recommendedName>
        <fullName evidence="5">Eukaryotic translation initiation factor 3 subunit M</fullName>
        <shortName evidence="5">eIF3m</shortName>
    </recommendedName>
</protein>
<evidence type="ECO:0000256" key="5">
    <source>
        <dbReference type="HAMAP-Rule" id="MF_03012"/>
    </source>
</evidence>
<name>A0A481SYS9_9HEXA</name>
<dbReference type="GO" id="GO:0003743">
    <property type="term" value="F:translation initiation factor activity"/>
    <property type="evidence" value="ECO:0007669"/>
    <property type="project" value="UniProtKB-UniRule"/>
</dbReference>
<comment type="similarity">
    <text evidence="5">Belongs to the eIF-3 subunit M family.</text>
</comment>
<keyword evidence="2 5" id="KW-0963">Cytoplasm</keyword>
<dbReference type="SUPFAM" id="SSF46785">
    <property type="entry name" value="Winged helix' DNA-binding domain"/>
    <property type="match status" value="1"/>
</dbReference>
<sequence>MEAELTSFIACSPGEQCQELREYMRSLGAEIAETPSPKGMEDDLHKIIQVSDVVFARGAPHDIESVLNGIVSVVIIVESDASDGLVLAFCEKLASAWQPDTKHGLIALKVLRLLFFSLSERSAMRYHVYYHMVEVAGRVGAMASVFTNTGALKKTFSARPPSPEQLQKLYRLLHTSLLASRMSEDAYKVMLDLLATYTMENASQAREDAQRCILASLSDPNIFLLDHLLPLKPVKFLEGNPIHDLLMCAVYDGLKEYMSFYAGHKEFMNKMNLDHAQLTQKMRVLSLISMAEKNPEVSFSQIERDLDLPAEQVERFIIDALKTRLLTARIDQAGRKVVVQAAVKRALSKPHWVNIRDTLSRWKASIHHIKENLHELDTPQN</sequence>
<proteinExistence type="evidence at transcript level"/>
<evidence type="ECO:0000313" key="7">
    <source>
        <dbReference type="EMBL" id="QBH73923.1"/>
    </source>
</evidence>
<dbReference type="SMART" id="SM00088">
    <property type="entry name" value="PINT"/>
    <property type="match status" value="1"/>
</dbReference>
<dbReference type="InterPro" id="IPR000717">
    <property type="entry name" value="PCI_dom"/>
</dbReference>
<reference evidence="7" key="1">
    <citation type="journal article" date="2019" name="Sci. Rep.">
        <title>No signal of deleterious mutation accumulation in conserved gene sequences of extant asexual hexapods.</title>
        <authorList>
            <person name="Brandt A."/>
            <person name="Bast J."/>
            <person name="Scheu S."/>
            <person name="Meusemann K."/>
            <person name="Donath A."/>
            <person name="Schuette K."/>
            <person name="Machida R."/>
            <person name="Kraaijeveld K."/>
        </authorList>
    </citation>
    <scope>NUCLEOTIDE SEQUENCE</scope>
    <source>
        <strain evidence="7">OG3278</strain>
    </source>
</reference>
<feature type="domain" description="PCI" evidence="6">
    <location>
        <begin position="185"/>
        <end position="344"/>
    </location>
</feature>
<evidence type="ECO:0000256" key="2">
    <source>
        <dbReference type="ARBA" id="ARBA00022490"/>
    </source>
</evidence>
<evidence type="ECO:0000259" key="6">
    <source>
        <dbReference type="PROSITE" id="PS50250"/>
    </source>
</evidence>
<dbReference type="Pfam" id="PF01399">
    <property type="entry name" value="PCI"/>
    <property type="match status" value="1"/>
</dbReference>
<dbReference type="GO" id="GO:0071541">
    <property type="term" value="C:eukaryotic translation initiation factor 3 complex, eIF3m"/>
    <property type="evidence" value="ECO:0007669"/>
    <property type="project" value="UniProtKB-UniRule"/>
</dbReference>
<keyword evidence="3 5" id="KW-0396">Initiation factor</keyword>
<evidence type="ECO:0000256" key="1">
    <source>
        <dbReference type="ARBA" id="ARBA00008482"/>
    </source>
</evidence>
<dbReference type="InterPro" id="IPR045237">
    <property type="entry name" value="COPS7/eIF3m"/>
</dbReference>
<dbReference type="GO" id="GO:0016282">
    <property type="term" value="C:eukaryotic 43S preinitiation complex"/>
    <property type="evidence" value="ECO:0007669"/>
    <property type="project" value="UniProtKB-UniRule"/>
</dbReference>
<dbReference type="GO" id="GO:0001732">
    <property type="term" value="P:formation of cytoplasmic translation initiation complex"/>
    <property type="evidence" value="ECO:0007669"/>
    <property type="project" value="UniProtKB-UniRule"/>
</dbReference>
<dbReference type="InterPro" id="IPR027528">
    <property type="entry name" value="eIF3m"/>
</dbReference>
<dbReference type="PANTHER" id="PTHR15350:SF2">
    <property type="entry name" value="EUKARYOTIC TRANSLATION INITIATION FACTOR 3 SUBUNIT M"/>
    <property type="match status" value="1"/>
</dbReference>
<comment type="function">
    <text evidence="5">Component of the eukaryotic translation initiation factor 3 (eIF-3) complex, which is involved in protein synthesis of a specialized repertoire of mRNAs and, together with other initiation factors, stimulates binding of mRNA and methionyl-tRNAi to the 40S ribosome. The eIF-3 complex specifically targets and initiates translation of a subset of mRNAs involved in cell proliferation.</text>
</comment>
<evidence type="ECO:0000256" key="3">
    <source>
        <dbReference type="ARBA" id="ARBA00022540"/>
    </source>
</evidence>
<accession>A0A481SYS9</accession>
<dbReference type="EMBL" id="MH799764">
    <property type="protein sequence ID" value="QBH73923.1"/>
    <property type="molecule type" value="mRNA"/>
</dbReference>
<dbReference type="PROSITE" id="PS50250">
    <property type="entry name" value="PCI"/>
    <property type="match status" value="1"/>
</dbReference>
<dbReference type="HAMAP" id="MF_03012">
    <property type="entry name" value="eIF3m"/>
    <property type="match status" value="1"/>
</dbReference>
<comment type="subunit">
    <text evidence="5">Component of the eukaryotic translation initiation factor 3 (eIF-3) complex.</text>
</comment>
<dbReference type="AlphaFoldDB" id="A0A481SYS9"/>
<dbReference type="GO" id="GO:0033290">
    <property type="term" value="C:eukaryotic 48S preinitiation complex"/>
    <property type="evidence" value="ECO:0007669"/>
    <property type="project" value="UniProtKB-UniRule"/>
</dbReference>
<comment type="subcellular location">
    <subcellularLocation>
        <location evidence="5">Cytoplasm</location>
    </subcellularLocation>
</comment>
<dbReference type="InterPro" id="IPR036390">
    <property type="entry name" value="WH_DNA-bd_sf"/>
</dbReference>
<evidence type="ECO:0000256" key="4">
    <source>
        <dbReference type="ARBA" id="ARBA00022917"/>
    </source>
</evidence>